<evidence type="ECO:0000313" key="2">
    <source>
        <dbReference type="Proteomes" id="UP000887226"/>
    </source>
</evidence>
<name>A0A9P8CDJ2_9HELO</name>
<evidence type="ECO:0000313" key="1">
    <source>
        <dbReference type="EMBL" id="KAG9241351.1"/>
    </source>
</evidence>
<dbReference type="EMBL" id="MU254226">
    <property type="protein sequence ID" value="KAG9241351.1"/>
    <property type="molecule type" value="Genomic_DNA"/>
</dbReference>
<gene>
    <name evidence="1" type="ORF">BJ878DRAFT_233372</name>
</gene>
<protein>
    <submittedName>
        <fullName evidence="1">Uncharacterized protein</fullName>
    </submittedName>
</protein>
<sequence>MDTNCVKFLVVKLVFKTIKGTVEVYDTKTNLKSQLRRGKEDRSGRCEYGGLEISHDGTLMISKDGDDKLRF</sequence>
<keyword evidence="2" id="KW-1185">Reference proteome</keyword>
<proteinExistence type="predicted"/>
<dbReference type="AlphaFoldDB" id="A0A9P8CDJ2"/>
<reference evidence="1" key="1">
    <citation type="journal article" date="2021" name="IMA Fungus">
        <title>Genomic characterization of three marine fungi, including Emericellopsis atlantica sp. nov. with signatures of a generalist lifestyle and marine biomass degradation.</title>
        <authorList>
            <person name="Hagestad O.C."/>
            <person name="Hou L."/>
            <person name="Andersen J.H."/>
            <person name="Hansen E.H."/>
            <person name="Altermark B."/>
            <person name="Li C."/>
            <person name="Kuhnert E."/>
            <person name="Cox R.J."/>
            <person name="Crous P.W."/>
            <person name="Spatafora J.W."/>
            <person name="Lail K."/>
            <person name="Amirebrahimi M."/>
            <person name="Lipzen A."/>
            <person name="Pangilinan J."/>
            <person name="Andreopoulos W."/>
            <person name="Hayes R.D."/>
            <person name="Ng V."/>
            <person name="Grigoriev I.V."/>
            <person name="Jackson S.A."/>
            <person name="Sutton T.D.S."/>
            <person name="Dobson A.D.W."/>
            <person name="Rama T."/>
        </authorList>
    </citation>
    <scope>NUCLEOTIDE SEQUENCE</scope>
    <source>
        <strain evidence="1">TRa3180A</strain>
    </source>
</reference>
<accession>A0A9P8CDJ2</accession>
<organism evidence="1 2">
    <name type="scientific">Calycina marina</name>
    <dbReference type="NCBI Taxonomy" id="1763456"/>
    <lineage>
        <taxon>Eukaryota</taxon>
        <taxon>Fungi</taxon>
        <taxon>Dikarya</taxon>
        <taxon>Ascomycota</taxon>
        <taxon>Pezizomycotina</taxon>
        <taxon>Leotiomycetes</taxon>
        <taxon>Helotiales</taxon>
        <taxon>Pezizellaceae</taxon>
        <taxon>Calycina</taxon>
    </lineage>
</organism>
<comment type="caution">
    <text evidence="1">The sequence shown here is derived from an EMBL/GenBank/DDBJ whole genome shotgun (WGS) entry which is preliminary data.</text>
</comment>
<dbReference type="Proteomes" id="UP000887226">
    <property type="component" value="Unassembled WGS sequence"/>
</dbReference>